<dbReference type="Proteomes" id="UP001465668">
    <property type="component" value="Unassembled WGS sequence"/>
</dbReference>
<evidence type="ECO:0000313" key="3">
    <source>
        <dbReference type="Proteomes" id="UP001465668"/>
    </source>
</evidence>
<protein>
    <submittedName>
        <fullName evidence="2">Uncharacterized protein</fullName>
    </submittedName>
</protein>
<comment type="caution">
    <text evidence="2">The sequence shown here is derived from an EMBL/GenBank/DDBJ whole genome shotgun (WGS) entry which is preliminary data.</text>
</comment>
<keyword evidence="3" id="KW-1185">Reference proteome</keyword>
<evidence type="ECO:0000256" key="1">
    <source>
        <dbReference type="SAM" id="MobiDB-lite"/>
    </source>
</evidence>
<sequence length="173" mass="19141">MCNHIYLRYMDCDHSIFQNTFPCHIVQGCEPKQEAPLEKAVFLPQRPRMPGKPVVCKQKTLVRGETGICTPCEKARARGETTTRPLNMRSVSTGTPLGPVSALGWANKDQLLVPRDLGRSTPGPSPSPDPAAMQAVRNSFLRFSLMQQPTPEEEPQPRGMGDLEDWPLRGSSS</sequence>
<name>A0ABR2XY99_9PEZI</name>
<proteinExistence type="predicted"/>
<accession>A0ABR2XY99</accession>
<gene>
    <name evidence="2" type="ORF">SCAR479_04360</name>
</gene>
<evidence type="ECO:0000313" key="2">
    <source>
        <dbReference type="EMBL" id="KAK9778737.1"/>
    </source>
</evidence>
<reference evidence="2 3" key="1">
    <citation type="submission" date="2024-02" db="EMBL/GenBank/DDBJ databases">
        <title>First draft genome assembly of two strains of Seiridium cardinale.</title>
        <authorList>
            <person name="Emiliani G."/>
            <person name="Scali E."/>
        </authorList>
    </citation>
    <scope>NUCLEOTIDE SEQUENCE [LARGE SCALE GENOMIC DNA]</scope>
    <source>
        <strain evidence="2 3">BM-138-000479</strain>
    </source>
</reference>
<organism evidence="2 3">
    <name type="scientific">Seiridium cardinale</name>
    <dbReference type="NCBI Taxonomy" id="138064"/>
    <lineage>
        <taxon>Eukaryota</taxon>
        <taxon>Fungi</taxon>
        <taxon>Dikarya</taxon>
        <taxon>Ascomycota</taxon>
        <taxon>Pezizomycotina</taxon>
        <taxon>Sordariomycetes</taxon>
        <taxon>Xylariomycetidae</taxon>
        <taxon>Amphisphaeriales</taxon>
        <taxon>Sporocadaceae</taxon>
        <taxon>Seiridium</taxon>
    </lineage>
</organism>
<dbReference type="EMBL" id="JARVKM010000014">
    <property type="protein sequence ID" value="KAK9778737.1"/>
    <property type="molecule type" value="Genomic_DNA"/>
</dbReference>
<feature type="region of interest" description="Disordered" evidence="1">
    <location>
        <begin position="114"/>
        <end position="173"/>
    </location>
</feature>